<name>A0A940WZ60_9BACI</name>
<dbReference type="EMBL" id="JAGKSQ010000003">
    <property type="protein sequence ID" value="MBP3951261.1"/>
    <property type="molecule type" value="Genomic_DNA"/>
</dbReference>
<feature type="region of interest" description="Disordered" evidence="1">
    <location>
        <begin position="30"/>
        <end position="59"/>
    </location>
</feature>
<evidence type="ECO:0000256" key="1">
    <source>
        <dbReference type="SAM" id="MobiDB-lite"/>
    </source>
</evidence>
<dbReference type="Proteomes" id="UP000678228">
    <property type="component" value="Unassembled WGS sequence"/>
</dbReference>
<feature type="compositionally biased region" description="Basic and acidic residues" evidence="1">
    <location>
        <begin position="32"/>
        <end position="42"/>
    </location>
</feature>
<sequence length="118" mass="13452">MKRIAGIFIILIFLYSTYYDLTIGTLPSEISKASEPENEQKVSVESTEEDTMTEEPMSEPFQAVTVEPGNTVLSIVEHLHEGPYPATIQDIIYDFKELNGIEPEEMQIGEEYLFPLYQ</sequence>
<dbReference type="RefSeq" id="WP_210596952.1">
    <property type="nucleotide sequence ID" value="NZ_JAGKSQ010000003.1"/>
</dbReference>
<proteinExistence type="predicted"/>
<accession>A0A940WZ60</accession>
<reference evidence="2" key="1">
    <citation type="submission" date="2021-03" db="EMBL/GenBank/DDBJ databases">
        <title>Bacillus suaedae sp. nov., isolated from Suaeda aralocaspica.</title>
        <authorList>
            <person name="Lei R.F.R."/>
        </authorList>
    </citation>
    <scope>NUCLEOTIDE SEQUENCE</scope>
    <source>
        <strain evidence="2">YZJH907-2</strain>
    </source>
</reference>
<comment type="caution">
    <text evidence="2">The sequence shown here is derived from an EMBL/GenBank/DDBJ whole genome shotgun (WGS) entry which is preliminary data.</text>
</comment>
<keyword evidence="3" id="KW-1185">Reference proteome</keyword>
<dbReference type="AlphaFoldDB" id="A0A940WZ60"/>
<evidence type="ECO:0008006" key="4">
    <source>
        <dbReference type="Google" id="ProtNLM"/>
    </source>
</evidence>
<organism evidence="2 3">
    <name type="scientific">Halalkalibacter suaedae</name>
    <dbReference type="NCBI Taxonomy" id="2822140"/>
    <lineage>
        <taxon>Bacteria</taxon>
        <taxon>Bacillati</taxon>
        <taxon>Bacillota</taxon>
        <taxon>Bacilli</taxon>
        <taxon>Bacillales</taxon>
        <taxon>Bacillaceae</taxon>
        <taxon>Halalkalibacter</taxon>
    </lineage>
</organism>
<feature type="compositionally biased region" description="Acidic residues" evidence="1">
    <location>
        <begin position="46"/>
        <end position="57"/>
    </location>
</feature>
<protein>
    <recommendedName>
        <fullName evidence="4">LysM domain-containing protein</fullName>
    </recommendedName>
</protein>
<evidence type="ECO:0000313" key="3">
    <source>
        <dbReference type="Proteomes" id="UP000678228"/>
    </source>
</evidence>
<gene>
    <name evidence="2" type="ORF">J7W16_08960</name>
</gene>
<evidence type="ECO:0000313" key="2">
    <source>
        <dbReference type="EMBL" id="MBP3951261.1"/>
    </source>
</evidence>